<dbReference type="InterPro" id="IPR004401">
    <property type="entry name" value="YbaB/EbfC"/>
</dbReference>
<dbReference type="HAMAP" id="MF_00274">
    <property type="entry name" value="DNA_YbaB_EbfC"/>
    <property type="match status" value="1"/>
</dbReference>
<dbReference type="Proteomes" id="UP000177925">
    <property type="component" value="Unassembled WGS sequence"/>
</dbReference>
<comment type="similarity">
    <text evidence="2">Belongs to the YbaB/EbfC family.</text>
</comment>
<organism evidence="4 5">
    <name type="scientific">Candidatus Muproteobacteria bacterium RBG_16_64_11</name>
    <dbReference type="NCBI Taxonomy" id="1817758"/>
    <lineage>
        <taxon>Bacteria</taxon>
        <taxon>Pseudomonadati</taxon>
        <taxon>Pseudomonadota</taxon>
        <taxon>Candidatus Muproteobacteria</taxon>
    </lineage>
</organism>
<dbReference type="InterPro" id="IPR036894">
    <property type="entry name" value="YbaB-like_sf"/>
</dbReference>
<dbReference type="SUPFAM" id="SSF82607">
    <property type="entry name" value="YbaB-like"/>
    <property type="match status" value="1"/>
</dbReference>
<comment type="subcellular location">
    <subcellularLocation>
        <location evidence="2">Cytoplasm</location>
        <location evidence="2">Nucleoid</location>
    </subcellularLocation>
</comment>
<evidence type="ECO:0000256" key="2">
    <source>
        <dbReference type="HAMAP-Rule" id="MF_00274"/>
    </source>
</evidence>
<dbReference type="GO" id="GO:0003677">
    <property type="term" value="F:DNA binding"/>
    <property type="evidence" value="ECO:0007669"/>
    <property type="project" value="UniProtKB-UniRule"/>
</dbReference>
<sequence>MKGGLGNIMKQAQTMQENLRKAREQLAGIEVVGSAGGGLVNVTMTCRHDVRRVQIDPSLLQEGREVIEDLIAAAMNDAVREVEKTSQEKLAGLTAGLGIPGLNLPF</sequence>
<dbReference type="NCBIfam" id="TIGR00103">
    <property type="entry name" value="DNA_YbaB_EbfC"/>
    <property type="match status" value="1"/>
</dbReference>
<keyword evidence="3" id="KW-0175">Coiled coil</keyword>
<dbReference type="PANTHER" id="PTHR33449">
    <property type="entry name" value="NUCLEOID-ASSOCIATED PROTEIN YBAB"/>
    <property type="match status" value="1"/>
</dbReference>
<dbReference type="AlphaFoldDB" id="A0A1F6TF98"/>
<comment type="function">
    <text evidence="2">Binds to DNA and alters its conformation. May be involved in regulation of gene expression, nucleoid organization and DNA protection.</text>
</comment>
<dbReference type="GO" id="GO:0005829">
    <property type="term" value="C:cytosol"/>
    <property type="evidence" value="ECO:0007669"/>
    <property type="project" value="TreeGrafter"/>
</dbReference>
<dbReference type="EMBL" id="MFSS01000037">
    <property type="protein sequence ID" value="OGI43807.1"/>
    <property type="molecule type" value="Genomic_DNA"/>
</dbReference>
<feature type="coiled-coil region" evidence="3">
    <location>
        <begin position="5"/>
        <end position="32"/>
    </location>
</feature>
<evidence type="ECO:0000256" key="3">
    <source>
        <dbReference type="SAM" id="Coils"/>
    </source>
</evidence>
<dbReference type="PANTHER" id="PTHR33449:SF1">
    <property type="entry name" value="NUCLEOID-ASSOCIATED PROTEIN YBAB"/>
    <property type="match status" value="1"/>
</dbReference>
<reference evidence="4 5" key="1">
    <citation type="journal article" date="2016" name="Nat. Commun.">
        <title>Thousands of microbial genomes shed light on interconnected biogeochemical processes in an aquifer system.</title>
        <authorList>
            <person name="Anantharaman K."/>
            <person name="Brown C.T."/>
            <person name="Hug L.A."/>
            <person name="Sharon I."/>
            <person name="Castelle C.J."/>
            <person name="Probst A.J."/>
            <person name="Thomas B.C."/>
            <person name="Singh A."/>
            <person name="Wilkins M.J."/>
            <person name="Karaoz U."/>
            <person name="Brodie E.L."/>
            <person name="Williams K.H."/>
            <person name="Hubbard S.S."/>
            <person name="Banfield J.F."/>
        </authorList>
    </citation>
    <scope>NUCLEOTIDE SEQUENCE [LARGE SCALE GENOMIC DNA]</scope>
</reference>
<gene>
    <name evidence="4" type="ORF">A2150_05425</name>
</gene>
<keyword evidence="1 2" id="KW-0238">DNA-binding</keyword>
<dbReference type="PIRSF" id="PIRSF004555">
    <property type="entry name" value="UCP004555"/>
    <property type="match status" value="1"/>
</dbReference>
<accession>A0A1F6TF98</accession>
<evidence type="ECO:0000313" key="5">
    <source>
        <dbReference type="Proteomes" id="UP000177925"/>
    </source>
</evidence>
<keyword evidence="2" id="KW-0963">Cytoplasm</keyword>
<protein>
    <recommendedName>
        <fullName evidence="2">Nucleoid-associated protein A2150_05425</fullName>
    </recommendedName>
</protein>
<dbReference type="STRING" id="1817758.A2150_05425"/>
<evidence type="ECO:0000313" key="4">
    <source>
        <dbReference type="EMBL" id="OGI43807.1"/>
    </source>
</evidence>
<dbReference type="GO" id="GO:0043590">
    <property type="term" value="C:bacterial nucleoid"/>
    <property type="evidence" value="ECO:0007669"/>
    <property type="project" value="UniProtKB-UniRule"/>
</dbReference>
<proteinExistence type="inferred from homology"/>
<comment type="subunit">
    <text evidence="2">Homodimer.</text>
</comment>
<dbReference type="Pfam" id="PF02575">
    <property type="entry name" value="YbaB_DNA_bd"/>
    <property type="match status" value="1"/>
</dbReference>
<evidence type="ECO:0000256" key="1">
    <source>
        <dbReference type="ARBA" id="ARBA00023125"/>
    </source>
</evidence>
<dbReference type="Gene3D" id="3.30.1310.10">
    <property type="entry name" value="Nucleoid-associated protein YbaB-like domain"/>
    <property type="match status" value="1"/>
</dbReference>
<name>A0A1F6TF98_9PROT</name>
<comment type="caution">
    <text evidence="4">The sequence shown here is derived from an EMBL/GenBank/DDBJ whole genome shotgun (WGS) entry which is preliminary data.</text>
</comment>